<proteinExistence type="predicted"/>
<protein>
    <submittedName>
        <fullName evidence="1">Uncharacterized protein</fullName>
    </submittedName>
</protein>
<sequence>MSSSVAPPGWPVEVRPPDAPGWVGSATAWLLDQCPPEYRGHRAVRDQPVVLARFTVHHVEASRDAVHRALSEARADLPKVVDASAVEGAVQTWLHEEARLQGLRRAVGLVEEALRGRRFAARL</sequence>
<accession>A0ABX8EJ88</accession>
<dbReference type="RefSeq" id="WP_214055776.1">
    <property type="nucleotide sequence ID" value="NZ_BAAAHS010000062.1"/>
</dbReference>
<dbReference type="Proteomes" id="UP000679307">
    <property type="component" value="Chromosome"/>
</dbReference>
<dbReference type="EMBL" id="CP075371">
    <property type="protein sequence ID" value="QVT80182.1"/>
    <property type="molecule type" value="Genomic_DNA"/>
</dbReference>
<reference evidence="1 2" key="1">
    <citation type="submission" date="2021-05" db="EMBL/GenBank/DDBJ databases">
        <title>Complete genome of Nocardioides aquaticus KCTC 9944T isolated from meromictic and hypersaline Ekho Lake, Antarctica.</title>
        <authorList>
            <person name="Hwang K."/>
            <person name="Kim K.M."/>
            <person name="Choe H."/>
        </authorList>
    </citation>
    <scope>NUCLEOTIDE SEQUENCE [LARGE SCALE GENOMIC DNA]</scope>
    <source>
        <strain evidence="1 2">KCTC 9944</strain>
    </source>
</reference>
<evidence type="ECO:0000313" key="1">
    <source>
        <dbReference type="EMBL" id="QVT80182.1"/>
    </source>
</evidence>
<keyword evidence="2" id="KW-1185">Reference proteome</keyword>
<gene>
    <name evidence="1" type="ORF">ENKNEFLB_02573</name>
</gene>
<evidence type="ECO:0000313" key="2">
    <source>
        <dbReference type="Proteomes" id="UP000679307"/>
    </source>
</evidence>
<name>A0ABX8EJ88_9ACTN</name>
<organism evidence="1 2">
    <name type="scientific">Nocardioides aquaticus</name>
    <dbReference type="NCBI Taxonomy" id="160826"/>
    <lineage>
        <taxon>Bacteria</taxon>
        <taxon>Bacillati</taxon>
        <taxon>Actinomycetota</taxon>
        <taxon>Actinomycetes</taxon>
        <taxon>Propionibacteriales</taxon>
        <taxon>Nocardioidaceae</taxon>
        <taxon>Nocardioides</taxon>
    </lineage>
</organism>